<protein>
    <recommendedName>
        <fullName evidence="8">Tetraspanin</fullName>
    </recommendedName>
</protein>
<dbReference type="AlphaFoldDB" id="A0AAV6FXN3"/>
<dbReference type="EMBL" id="JADWDJ010000017">
    <property type="protein sequence ID" value="KAG5267618.1"/>
    <property type="molecule type" value="Genomic_DNA"/>
</dbReference>
<accession>A0AAV6FXN3</accession>
<reference evidence="6 7" key="1">
    <citation type="submission" date="2020-10" db="EMBL/GenBank/DDBJ databases">
        <title>Chromosome-scale genome assembly of the Allis shad, Alosa alosa.</title>
        <authorList>
            <person name="Margot Z."/>
            <person name="Christophe K."/>
            <person name="Cabau C."/>
            <person name="Louis A."/>
            <person name="Berthelot C."/>
            <person name="Parey E."/>
            <person name="Roest Crollius H."/>
            <person name="Montfort J."/>
            <person name="Robinson-Rechavi M."/>
            <person name="Bucao C."/>
            <person name="Bouchez O."/>
            <person name="Gislard M."/>
            <person name="Lluch J."/>
            <person name="Milhes M."/>
            <person name="Lampietro C."/>
            <person name="Lopez Roques C."/>
            <person name="Donnadieu C."/>
            <person name="Braasch I."/>
            <person name="Desvignes T."/>
            <person name="Postlethwait J."/>
            <person name="Bobe J."/>
            <person name="Guiguen Y."/>
        </authorList>
    </citation>
    <scope>NUCLEOTIDE SEQUENCE [LARGE SCALE GENOMIC DNA]</scope>
    <source>
        <strain evidence="6">M-15738</strain>
        <tissue evidence="6">Blood</tissue>
    </source>
</reference>
<sequence>MVAYEFYCYIVKSLTWGMAPPNTCLKRAFSTLDVVLTILGAFILAFALFQHGVLHNEQKVEEFHVVVISVYAIGAAIAAGATLGLYGVRKEKQWALIVSSVGMTIISLFLLLISIATAIEANKVEQYIEESYKLDHLHEVSEDRQQDVEEWQTMLQCCGLQNGFQDWHGHHPESCLCPEKPDRSIKCVTALFINGTTTVEELVYEQTCLPLMVGFMRRAFNIFLTLLFGLSILVVIATVMTLALLYQMRKKTVNTAVVFKLTPSGSTYAQFSNSDQHYLLS</sequence>
<feature type="transmembrane region" description="Helical" evidence="5">
    <location>
        <begin position="65"/>
        <end position="88"/>
    </location>
</feature>
<dbReference type="InterPro" id="IPR008952">
    <property type="entry name" value="Tetraspanin_EC2_sf"/>
</dbReference>
<evidence type="ECO:0000313" key="6">
    <source>
        <dbReference type="EMBL" id="KAG5267618.1"/>
    </source>
</evidence>
<evidence type="ECO:0008006" key="8">
    <source>
        <dbReference type="Google" id="ProtNLM"/>
    </source>
</evidence>
<dbReference type="SUPFAM" id="SSF48652">
    <property type="entry name" value="Tetraspanin"/>
    <property type="match status" value="1"/>
</dbReference>
<feature type="transmembrane region" description="Helical" evidence="5">
    <location>
        <begin position="95"/>
        <end position="119"/>
    </location>
</feature>
<keyword evidence="7" id="KW-1185">Reference proteome</keyword>
<dbReference type="Gene3D" id="1.10.1450.10">
    <property type="entry name" value="Tetraspanin"/>
    <property type="match status" value="1"/>
</dbReference>
<feature type="transmembrane region" description="Helical" evidence="5">
    <location>
        <begin position="34"/>
        <end position="53"/>
    </location>
</feature>
<dbReference type="GO" id="GO:0005886">
    <property type="term" value="C:plasma membrane"/>
    <property type="evidence" value="ECO:0007669"/>
    <property type="project" value="TreeGrafter"/>
</dbReference>
<comment type="subcellular location">
    <subcellularLocation>
        <location evidence="1">Membrane</location>
        <topology evidence="1">Multi-pass membrane protein</topology>
    </subcellularLocation>
</comment>
<gene>
    <name evidence="6" type="ORF">AALO_G00223740</name>
</gene>
<keyword evidence="4 5" id="KW-0472">Membrane</keyword>
<proteinExistence type="predicted"/>
<dbReference type="PANTHER" id="PTHR19282:SF456">
    <property type="entry name" value="CD63 MOLECULE"/>
    <property type="match status" value="1"/>
</dbReference>
<dbReference type="PANTHER" id="PTHR19282">
    <property type="entry name" value="TETRASPANIN"/>
    <property type="match status" value="1"/>
</dbReference>
<evidence type="ECO:0000256" key="4">
    <source>
        <dbReference type="ARBA" id="ARBA00023136"/>
    </source>
</evidence>
<dbReference type="GO" id="GO:1900746">
    <property type="term" value="P:regulation of vascular endothelial growth factor signaling pathway"/>
    <property type="evidence" value="ECO:0007669"/>
    <property type="project" value="TreeGrafter"/>
</dbReference>
<evidence type="ECO:0000256" key="1">
    <source>
        <dbReference type="ARBA" id="ARBA00004141"/>
    </source>
</evidence>
<dbReference type="Pfam" id="PF00335">
    <property type="entry name" value="Tetraspanin"/>
    <property type="match status" value="1"/>
</dbReference>
<evidence type="ECO:0000256" key="2">
    <source>
        <dbReference type="ARBA" id="ARBA00022692"/>
    </source>
</evidence>
<organism evidence="6 7">
    <name type="scientific">Alosa alosa</name>
    <name type="common">allis shad</name>
    <dbReference type="NCBI Taxonomy" id="278164"/>
    <lineage>
        <taxon>Eukaryota</taxon>
        <taxon>Metazoa</taxon>
        <taxon>Chordata</taxon>
        <taxon>Craniata</taxon>
        <taxon>Vertebrata</taxon>
        <taxon>Euteleostomi</taxon>
        <taxon>Actinopterygii</taxon>
        <taxon>Neopterygii</taxon>
        <taxon>Teleostei</taxon>
        <taxon>Clupei</taxon>
        <taxon>Clupeiformes</taxon>
        <taxon>Clupeoidei</taxon>
        <taxon>Clupeidae</taxon>
        <taxon>Alosa</taxon>
    </lineage>
</organism>
<feature type="transmembrane region" description="Helical" evidence="5">
    <location>
        <begin position="219"/>
        <end position="246"/>
    </location>
</feature>
<evidence type="ECO:0000256" key="3">
    <source>
        <dbReference type="ARBA" id="ARBA00022989"/>
    </source>
</evidence>
<evidence type="ECO:0000313" key="7">
    <source>
        <dbReference type="Proteomes" id="UP000823561"/>
    </source>
</evidence>
<evidence type="ECO:0000256" key="5">
    <source>
        <dbReference type="SAM" id="Phobius"/>
    </source>
</evidence>
<comment type="caution">
    <text evidence="6">The sequence shown here is derived from an EMBL/GenBank/DDBJ whole genome shotgun (WGS) entry which is preliminary data.</text>
</comment>
<dbReference type="InterPro" id="IPR018499">
    <property type="entry name" value="Tetraspanin/Peripherin"/>
</dbReference>
<dbReference type="Proteomes" id="UP000823561">
    <property type="component" value="Chromosome 17"/>
</dbReference>
<keyword evidence="3 5" id="KW-1133">Transmembrane helix</keyword>
<keyword evidence="2 5" id="KW-0812">Transmembrane</keyword>
<name>A0AAV6FXN3_9TELE</name>